<dbReference type="SUPFAM" id="SSF57756">
    <property type="entry name" value="Retrovirus zinc finger-like domains"/>
    <property type="match status" value="1"/>
</dbReference>
<dbReference type="OrthoDB" id="8066754at2759"/>
<dbReference type="Gene3D" id="4.10.60.10">
    <property type="entry name" value="Zinc finger, CCHC-type"/>
    <property type="match status" value="1"/>
</dbReference>
<evidence type="ECO:0000313" key="5">
    <source>
        <dbReference type="Proteomes" id="UP000325315"/>
    </source>
</evidence>
<feature type="compositionally biased region" description="Basic residues" evidence="2">
    <location>
        <begin position="26"/>
        <end position="36"/>
    </location>
</feature>
<keyword evidence="1" id="KW-0863">Zinc-finger</keyword>
<dbReference type="Proteomes" id="UP000325315">
    <property type="component" value="Unassembled WGS sequence"/>
</dbReference>
<dbReference type="PROSITE" id="PS50158">
    <property type="entry name" value="ZF_CCHC"/>
    <property type="match status" value="1"/>
</dbReference>
<keyword evidence="1" id="KW-0479">Metal-binding</keyword>
<feature type="domain" description="CCHC-type" evidence="3">
    <location>
        <begin position="76"/>
        <end position="91"/>
    </location>
</feature>
<accession>A0A5B6V5H8</accession>
<dbReference type="Pfam" id="PF00098">
    <property type="entry name" value="zf-CCHC"/>
    <property type="match status" value="1"/>
</dbReference>
<evidence type="ECO:0000256" key="2">
    <source>
        <dbReference type="SAM" id="MobiDB-lite"/>
    </source>
</evidence>
<dbReference type="SMART" id="SM00343">
    <property type="entry name" value="ZnF_C2HC"/>
    <property type="match status" value="1"/>
</dbReference>
<protein>
    <submittedName>
        <fullName evidence="4">CBS domain-containing protein CBSX5-like</fullName>
    </submittedName>
</protein>
<organism evidence="4 5">
    <name type="scientific">Gossypium australe</name>
    <dbReference type="NCBI Taxonomy" id="47621"/>
    <lineage>
        <taxon>Eukaryota</taxon>
        <taxon>Viridiplantae</taxon>
        <taxon>Streptophyta</taxon>
        <taxon>Embryophyta</taxon>
        <taxon>Tracheophyta</taxon>
        <taxon>Spermatophyta</taxon>
        <taxon>Magnoliopsida</taxon>
        <taxon>eudicotyledons</taxon>
        <taxon>Gunneridae</taxon>
        <taxon>Pentapetalae</taxon>
        <taxon>rosids</taxon>
        <taxon>malvids</taxon>
        <taxon>Malvales</taxon>
        <taxon>Malvaceae</taxon>
        <taxon>Malvoideae</taxon>
        <taxon>Gossypium</taxon>
    </lineage>
</organism>
<feature type="compositionally biased region" description="Polar residues" evidence="2">
    <location>
        <begin position="37"/>
        <end position="46"/>
    </location>
</feature>
<evidence type="ECO:0000259" key="3">
    <source>
        <dbReference type="PROSITE" id="PS50158"/>
    </source>
</evidence>
<comment type="caution">
    <text evidence="4">The sequence shown here is derived from an EMBL/GenBank/DDBJ whole genome shotgun (WGS) entry which is preliminary data.</text>
</comment>
<reference evidence="4" key="1">
    <citation type="submission" date="2019-08" db="EMBL/GenBank/DDBJ databases">
        <authorList>
            <person name="Liu F."/>
        </authorList>
    </citation>
    <scope>NUCLEOTIDE SEQUENCE [LARGE SCALE GENOMIC DNA]</scope>
    <source>
        <strain evidence="4">PA1801</strain>
        <tissue evidence="4">Leaf</tissue>
    </source>
</reference>
<dbReference type="InterPro" id="IPR036875">
    <property type="entry name" value="Znf_CCHC_sf"/>
</dbReference>
<feature type="region of interest" description="Disordered" evidence="2">
    <location>
        <begin position="1"/>
        <end position="46"/>
    </location>
</feature>
<evidence type="ECO:0000256" key="1">
    <source>
        <dbReference type="PROSITE-ProRule" id="PRU00047"/>
    </source>
</evidence>
<dbReference type="AlphaFoldDB" id="A0A5B6V5H8"/>
<dbReference type="EMBL" id="SMMG02000008">
    <property type="protein sequence ID" value="KAA3464351.1"/>
    <property type="molecule type" value="Genomic_DNA"/>
</dbReference>
<dbReference type="GO" id="GO:0008270">
    <property type="term" value="F:zinc ion binding"/>
    <property type="evidence" value="ECO:0007669"/>
    <property type="project" value="UniProtKB-KW"/>
</dbReference>
<feature type="region of interest" description="Disordered" evidence="2">
    <location>
        <begin position="142"/>
        <end position="162"/>
    </location>
</feature>
<gene>
    <name evidence="4" type="ORF">EPI10_008611</name>
</gene>
<dbReference type="GO" id="GO:0003676">
    <property type="term" value="F:nucleic acid binding"/>
    <property type="evidence" value="ECO:0007669"/>
    <property type="project" value="InterPro"/>
</dbReference>
<proteinExistence type="predicted"/>
<evidence type="ECO:0000313" key="4">
    <source>
        <dbReference type="EMBL" id="KAA3464351.1"/>
    </source>
</evidence>
<sequence>MSRNFLSHLPKKSKDFRSQSIPTTRNPRRGAFRKNNPKAQATSVASADSVRNVDTLACEHCGKNHFDICRLKKRACFRCGSFEHFLRDCPNKVEHQLELKRSTLKRRLQHLTLSLESAITHLDYECAANPLAQILVSPESLKSSCDTKHPNKKKRDNDAIGPRAQFRPKWAHTLVWPI</sequence>
<dbReference type="InterPro" id="IPR001878">
    <property type="entry name" value="Znf_CCHC"/>
</dbReference>
<keyword evidence="1" id="KW-0862">Zinc</keyword>
<name>A0A5B6V5H8_9ROSI</name>
<keyword evidence="5" id="KW-1185">Reference proteome</keyword>